<evidence type="ECO:0000256" key="1">
    <source>
        <dbReference type="SAM" id="MobiDB-lite"/>
    </source>
</evidence>
<feature type="non-terminal residue" evidence="2">
    <location>
        <position position="91"/>
    </location>
</feature>
<dbReference type="AlphaFoldDB" id="A0AAD7I774"/>
<reference evidence="2" key="1">
    <citation type="submission" date="2023-03" db="EMBL/GenBank/DDBJ databases">
        <title>Massive genome expansion in bonnet fungi (Mycena s.s.) driven by repeated elements and novel gene families across ecological guilds.</title>
        <authorList>
            <consortium name="Lawrence Berkeley National Laboratory"/>
            <person name="Harder C.B."/>
            <person name="Miyauchi S."/>
            <person name="Viragh M."/>
            <person name="Kuo A."/>
            <person name="Thoen E."/>
            <person name="Andreopoulos B."/>
            <person name="Lu D."/>
            <person name="Skrede I."/>
            <person name="Drula E."/>
            <person name="Henrissat B."/>
            <person name="Morin E."/>
            <person name="Kohler A."/>
            <person name="Barry K."/>
            <person name="LaButti K."/>
            <person name="Morin E."/>
            <person name="Salamov A."/>
            <person name="Lipzen A."/>
            <person name="Mereny Z."/>
            <person name="Hegedus B."/>
            <person name="Baldrian P."/>
            <person name="Stursova M."/>
            <person name="Weitz H."/>
            <person name="Taylor A."/>
            <person name="Grigoriev I.V."/>
            <person name="Nagy L.G."/>
            <person name="Martin F."/>
            <person name="Kauserud H."/>
        </authorList>
    </citation>
    <scope>NUCLEOTIDE SEQUENCE</scope>
    <source>
        <strain evidence="2">CBHHK188m</strain>
    </source>
</reference>
<accession>A0AAD7I774</accession>
<sequence>MVAGATRGLFAFLYKRALASVIQLEFYHTVLATVHILLVSTSTPSLTAAASTFLESRPTCEPDHENAPPAGVTNPTPTLPPTPRPALRQAS</sequence>
<gene>
    <name evidence="2" type="ORF">DFH07DRAFT_843758</name>
</gene>
<keyword evidence="3" id="KW-1185">Reference proteome</keyword>
<protein>
    <submittedName>
        <fullName evidence="2">Uncharacterized protein</fullName>
    </submittedName>
</protein>
<comment type="caution">
    <text evidence="2">The sequence shown here is derived from an EMBL/GenBank/DDBJ whole genome shotgun (WGS) entry which is preliminary data.</text>
</comment>
<evidence type="ECO:0000313" key="3">
    <source>
        <dbReference type="Proteomes" id="UP001215280"/>
    </source>
</evidence>
<name>A0AAD7I774_9AGAR</name>
<dbReference type="EMBL" id="JARJLG010000155">
    <property type="protein sequence ID" value="KAJ7735407.1"/>
    <property type="molecule type" value="Genomic_DNA"/>
</dbReference>
<feature type="region of interest" description="Disordered" evidence="1">
    <location>
        <begin position="56"/>
        <end position="91"/>
    </location>
</feature>
<organism evidence="2 3">
    <name type="scientific">Mycena maculata</name>
    <dbReference type="NCBI Taxonomy" id="230809"/>
    <lineage>
        <taxon>Eukaryota</taxon>
        <taxon>Fungi</taxon>
        <taxon>Dikarya</taxon>
        <taxon>Basidiomycota</taxon>
        <taxon>Agaricomycotina</taxon>
        <taxon>Agaricomycetes</taxon>
        <taxon>Agaricomycetidae</taxon>
        <taxon>Agaricales</taxon>
        <taxon>Marasmiineae</taxon>
        <taxon>Mycenaceae</taxon>
        <taxon>Mycena</taxon>
    </lineage>
</organism>
<dbReference type="Proteomes" id="UP001215280">
    <property type="component" value="Unassembled WGS sequence"/>
</dbReference>
<proteinExistence type="predicted"/>
<evidence type="ECO:0000313" key="2">
    <source>
        <dbReference type="EMBL" id="KAJ7735407.1"/>
    </source>
</evidence>